<dbReference type="GO" id="GO:0004222">
    <property type="term" value="F:metalloendopeptidase activity"/>
    <property type="evidence" value="ECO:0007669"/>
    <property type="project" value="TreeGrafter"/>
</dbReference>
<keyword evidence="2" id="KW-1185">Reference proteome</keyword>
<reference evidence="1" key="1">
    <citation type="submission" date="2023-10" db="EMBL/GenBank/DDBJ databases">
        <title>Genome assembly of Pristionchus species.</title>
        <authorList>
            <person name="Yoshida K."/>
            <person name="Sommer R.J."/>
        </authorList>
    </citation>
    <scope>NUCLEOTIDE SEQUENCE</scope>
    <source>
        <strain evidence="1">RS0144</strain>
    </source>
</reference>
<organism evidence="1 2">
    <name type="scientific">Pristionchus entomophagus</name>
    <dbReference type="NCBI Taxonomy" id="358040"/>
    <lineage>
        <taxon>Eukaryota</taxon>
        <taxon>Metazoa</taxon>
        <taxon>Ecdysozoa</taxon>
        <taxon>Nematoda</taxon>
        <taxon>Chromadorea</taxon>
        <taxon>Rhabditida</taxon>
        <taxon>Rhabditina</taxon>
        <taxon>Diplogasteromorpha</taxon>
        <taxon>Diplogasteroidea</taxon>
        <taxon>Neodiplogasteridae</taxon>
        <taxon>Pristionchus</taxon>
    </lineage>
</organism>
<name>A0AAV5SFI0_9BILA</name>
<accession>A0AAV5SFI0</accession>
<dbReference type="Proteomes" id="UP001432027">
    <property type="component" value="Unassembled WGS sequence"/>
</dbReference>
<dbReference type="AlphaFoldDB" id="A0AAV5SFI0"/>
<dbReference type="GO" id="GO:0007219">
    <property type="term" value="P:Notch signaling pathway"/>
    <property type="evidence" value="ECO:0007669"/>
    <property type="project" value="TreeGrafter"/>
</dbReference>
<sequence>SRTFNLVLSPITTSQSPFSEDFIVEEDGVKYDINPHQYLFEGYVKYYPNSRVFGSILDGVFDGHIHLPDGTSYTVNNIYIIMNIFDSVRSNNHKSL</sequence>
<dbReference type="EMBL" id="BTSX01000001">
    <property type="protein sequence ID" value="GMS78915.1"/>
    <property type="molecule type" value="Genomic_DNA"/>
</dbReference>
<dbReference type="GO" id="GO:0006509">
    <property type="term" value="P:membrane protein ectodomain proteolysis"/>
    <property type="evidence" value="ECO:0007669"/>
    <property type="project" value="TreeGrafter"/>
</dbReference>
<feature type="non-terminal residue" evidence="1">
    <location>
        <position position="1"/>
    </location>
</feature>
<dbReference type="PANTHER" id="PTHR45702:SF2">
    <property type="entry name" value="KUZBANIAN, ISOFORM A"/>
    <property type="match status" value="1"/>
</dbReference>
<proteinExistence type="predicted"/>
<dbReference type="PANTHER" id="PTHR45702">
    <property type="entry name" value="ADAM10/ADAM17 METALLOPEPTIDASE FAMILY MEMBER"/>
    <property type="match status" value="1"/>
</dbReference>
<evidence type="ECO:0000313" key="1">
    <source>
        <dbReference type="EMBL" id="GMS78915.1"/>
    </source>
</evidence>
<dbReference type="GO" id="GO:0005886">
    <property type="term" value="C:plasma membrane"/>
    <property type="evidence" value="ECO:0007669"/>
    <property type="project" value="TreeGrafter"/>
</dbReference>
<comment type="caution">
    <text evidence="1">The sequence shown here is derived from an EMBL/GenBank/DDBJ whole genome shotgun (WGS) entry which is preliminary data.</text>
</comment>
<gene>
    <name evidence="1" type="ORF">PENTCL1PPCAC_1090</name>
</gene>
<evidence type="ECO:0000313" key="2">
    <source>
        <dbReference type="Proteomes" id="UP001432027"/>
    </source>
</evidence>
<dbReference type="InterPro" id="IPR051489">
    <property type="entry name" value="ADAM_Metalloproteinase"/>
</dbReference>
<protein>
    <submittedName>
        <fullName evidence="1">Uncharacterized protein</fullName>
    </submittedName>
</protein>